<sequence>MAATPPPGGAGLISSLAQSFVEQSACARVATAVLPSTQVPSRQAPLTNESTPVTPTKASRRAVQRVSGTPQKKGNVYSWTDNMLAEHFDFVEEIGFGNWGSVWMVKRRGESDGAVQSVKLVHRSNEATSAVRMRALWTEFECIRLINATPHPNIIRFHSHITTPTYSLCTMDYHSRLMPISLDENKSRPYFLQLLSAVAHLHAHGITHSDLKPANILLSADDRPILIDFGFARRYDVTQPEAFLSSLSWGTPEYLSPERAKGAWHDERLSDVFALGVTMYEIVIGRTPFEQSEHEAFLNREALEVYYNRTLTGKFYGPFELSEPLQDLLVSMIQPDPRRRMPSCAIAMSHRFFLPRVFGAPPVSRPIDSRTDRDARPVSSPRRMDATLILASSGYPNVFTPRRKSPKKGVASTSKFAVFEDAPKSEAPSTPTASFTPRRLALAERTNRTPQSEKCAIAPKPTSYAKIAKSPPPSRIPVRKAEISSPFHQSASRPVATHQAPSASRIASTSRVLQSAAAMPARPRIVSQPVLPNYATRDVATDALGMSRDPLYPEESKVATGSDESVSALSLAGLRSRSPLVVGDHVRTDDRAQDPSTELFPIGKATVVSTSDASVSSPGSDGSPDFVVRTCTYTVAHKTSKGGNDSLAGSFLSDIPKLTRSSSRVLSNGLKKLSSKHGRISSEARSRRRASLSDTTFEIIEAERIADRDAHTMPISFEQLSGHKATIARARLVSLTRRSEDIIRPALEADPFLIAPSELGKGARMTTVSRLAQVGRSRLHATKRSTSNVKPDQDTGHAQGGSTYHDSSIREKPYRPGHRRIPTAIRNTPSVLVYESIDDGDCSTSDFSRCETPASPPPAPRVVAEARQLPTWVPARSDSDSDAEADIDEPTLKLGSPTSQTLASISAQSLSHFSEEVEMAFAGPRVASPPAAKASSTARPPSTFSALPFTNLHQRTDSASTLSTVASSTHVPTRLHKRSRSVLSFFSLLSPSPALDSTSSLATGRTGASRPSESSYAESRQDGGEEDITIRIPDAEPVSTKGKKVGKFRKAVKRLFQ</sequence>
<feature type="region of interest" description="Disordered" evidence="1">
    <location>
        <begin position="443"/>
        <end position="477"/>
    </location>
</feature>
<feature type="domain" description="Protein kinase" evidence="2">
    <location>
        <begin position="88"/>
        <end position="353"/>
    </location>
</feature>
<dbReference type="GO" id="GO:0010506">
    <property type="term" value="P:regulation of autophagy"/>
    <property type="evidence" value="ECO:0007669"/>
    <property type="project" value="InterPro"/>
</dbReference>
<accession>A0A2S5BF93</accession>
<evidence type="ECO:0000259" key="2">
    <source>
        <dbReference type="PROSITE" id="PS50011"/>
    </source>
</evidence>
<dbReference type="Gene3D" id="1.10.510.10">
    <property type="entry name" value="Transferase(Phosphotransferase) domain 1"/>
    <property type="match status" value="1"/>
</dbReference>
<protein>
    <recommendedName>
        <fullName evidence="2">Protein kinase domain-containing protein</fullName>
    </recommendedName>
</protein>
<feature type="region of interest" description="Disordered" evidence="1">
    <location>
        <begin position="364"/>
        <end position="383"/>
    </location>
</feature>
<feature type="compositionally biased region" description="Low complexity" evidence="1">
    <location>
        <begin position="994"/>
        <end position="1003"/>
    </location>
</feature>
<dbReference type="PANTHER" id="PTHR24348:SF68">
    <property type="entry name" value="SERINE_THREONINE-PROTEIN KINASE ATG1C"/>
    <property type="match status" value="1"/>
</dbReference>
<name>A0A2S5BF93_9BASI</name>
<proteinExistence type="predicted"/>
<evidence type="ECO:0000313" key="4">
    <source>
        <dbReference type="Proteomes" id="UP000237144"/>
    </source>
</evidence>
<organism evidence="3 4">
    <name type="scientific">Rhodotorula taiwanensis</name>
    <dbReference type="NCBI Taxonomy" id="741276"/>
    <lineage>
        <taxon>Eukaryota</taxon>
        <taxon>Fungi</taxon>
        <taxon>Dikarya</taxon>
        <taxon>Basidiomycota</taxon>
        <taxon>Pucciniomycotina</taxon>
        <taxon>Microbotryomycetes</taxon>
        <taxon>Sporidiobolales</taxon>
        <taxon>Sporidiobolaceae</taxon>
        <taxon>Rhodotorula</taxon>
    </lineage>
</organism>
<comment type="caution">
    <text evidence="3">The sequence shown here is derived from an EMBL/GenBank/DDBJ whole genome shotgun (WGS) entry which is preliminary data.</text>
</comment>
<dbReference type="AlphaFoldDB" id="A0A2S5BF93"/>
<dbReference type="InterPro" id="IPR008271">
    <property type="entry name" value="Ser/Thr_kinase_AS"/>
</dbReference>
<feature type="compositionally biased region" description="Basic and acidic residues" evidence="1">
    <location>
        <begin position="367"/>
        <end position="376"/>
    </location>
</feature>
<dbReference type="InterPro" id="IPR045269">
    <property type="entry name" value="Atg1-like"/>
</dbReference>
<dbReference type="Pfam" id="PF00069">
    <property type="entry name" value="Pkinase"/>
    <property type="match status" value="1"/>
</dbReference>
<evidence type="ECO:0000256" key="1">
    <source>
        <dbReference type="SAM" id="MobiDB-lite"/>
    </source>
</evidence>
<feature type="region of interest" description="Disordered" evidence="1">
    <location>
        <begin position="37"/>
        <end position="71"/>
    </location>
</feature>
<evidence type="ECO:0000313" key="3">
    <source>
        <dbReference type="EMBL" id="POY75413.1"/>
    </source>
</evidence>
<reference evidence="3 4" key="1">
    <citation type="journal article" date="2018" name="Front. Microbiol.">
        <title>Prospects for Fungal Bioremediation of Acidic Radioactive Waste Sites: Characterization and Genome Sequence of Rhodotorula taiwanensis MD1149.</title>
        <authorList>
            <person name="Tkavc R."/>
            <person name="Matrosova V.Y."/>
            <person name="Grichenko O.E."/>
            <person name="Gostincar C."/>
            <person name="Volpe R.P."/>
            <person name="Klimenkova P."/>
            <person name="Gaidamakova E.K."/>
            <person name="Zhou C.E."/>
            <person name="Stewart B.J."/>
            <person name="Lyman M.G."/>
            <person name="Malfatti S.A."/>
            <person name="Rubinfeld B."/>
            <person name="Courtot M."/>
            <person name="Singh J."/>
            <person name="Dalgard C.L."/>
            <person name="Hamilton T."/>
            <person name="Frey K.G."/>
            <person name="Gunde-Cimerman N."/>
            <person name="Dugan L."/>
            <person name="Daly M.J."/>
        </authorList>
    </citation>
    <scope>NUCLEOTIDE SEQUENCE [LARGE SCALE GENOMIC DNA]</scope>
    <source>
        <strain evidence="3 4">MD1149</strain>
    </source>
</reference>
<dbReference type="GO" id="GO:0005524">
    <property type="term" value="F:ATP binding"/>
    <property type="evidence" value="ECO:0007669"/>
    <property type="project" value="InterPro"/>
</dbReference>
<dbReference type="GO" id="GO:0005737">
    <property type="term" value="C:cytoplasm"/>
    <property type="evidence" value="ECO:0007669"/>
    <property type="project" value="TreeGrafter"/>
</dbReference>
<dbReference type="PROSITE" id="PS50011">
    <property type="entry name" value="PROTEIN_KINASE_DOM"/>
    <property type="match status" value="1"/>
</dbReference>
<dbReference type="SMART" id="SM00220">
    <property type="entry name" value="S_TKc"/>
    <property type="match status" value="1"/>
</dbReference>
<dbReference type="InterPro" id="IPR011009">
    <property type="entry name" value="Kinase-like_dom_sf"/>
</dbReference>
<feature type="region of interest" description="Disordered" evidence="1">
    <location>
        <begin position="994"/>
        <end position="1044"/>
    </location>
</feature>
<dbReference type="GO" id="GO:0004674">
    <property type="term" value="F:protein serine/threonine kinase activity"/>
    <property type="evidence" value="ECO:0007669"/>
    <property type="project" value="InterPro"/>
</dbReference>
<dbReference type="Proteomes" id="UP000237144">
    <property type="component" value="Unassembled WGS sequence"/>
</dbReference>
<feature type="region of interest" description="Disordered" evidence="1">
    <location>
        <begin position="927"/>
        <end position="948"/>
    </location>
</feature>
<feature type="region of interest" description="Disordered" evidence="1">
    <location>
        <begin position="874"/>
        <end position="899"/>
    </location>
</feature>
<keyword evidence="4" id="KW-1185">Reference proteome</keyword>
<dbReference type="EMBL" id="PJQD01000015">
    <property type="protein sequence ID" value="POY75413.1"/>
    <property type="molecule type" value="Genomic_DNA"/>
</dbReference>
<gene>
    <name evidence="3" type="ORF">BMF94_1483</name>
</gene>
<dbReference type="InterPro" id="IPR000719">
    <property type="entry name" value="Prot_kinase_dom"/>
</dbReference>
<dbReference type="OrthoDB" id="68483at2759"/>
<feature type="compositionally biased region" description="Polar residues" evidence="1">
    <location>
        <begin position="1009"/>
        <end position="1018"/>
    </location>
</feature>
<dbReference type="SUPFAM" id="SSF56112">
    <property type="entry name" value="Protein kinase-like (PK-like)"/>
    <property type="match status" value="1"/>
</dbReference>
<feature type="compositionally biased region" description="Acidic residues" evidence="1">
    <location>
        <begin position="880"/>
        <end position="889"/>
    </location>
</feature>
<feature type="compositionally biased region" description="Low complexity" evidence="1">
    <location>
        <begin position="927"/>
        <end position="943"/>
    </location>
</feature>
<dbReference type="PROSITE" id="PS00108">
    <property type="entry name" value="PROTEIN_KINASE_ST"/>
    <property type="match status" value="1"/>
</dbReference>
<feature type="compositionally biased region" description="Polar residues" evidence="1">
    <location>
        <begin position="37"/>
        <end position="57"/>
    </location>
</feature>
<dbReference type="STRING" id="741276.A0A2S5BF93"/>
<feature type="region of interest" description="Disordered" evidence="1">
    <location>
        <begin position="775"/>
        <end position="826"/>
    </location>
</feature>
<dbReference type="PANTHER" id="PTHR24348">
    <property type="entry name" value="SERINE/THREONINE-PROTEIN KINASE UNC-51-RELATED"/>
    <property type="match status" value="1"/>
</dbReference>